<dbReference type="SUPFAM" id="SSF57196">
    <property type="entry name" value="EGF/Laminin"/>
    <property type="match status" value="1"/>
</dbReference>
<feature type="repeat" description="LDL-receptor class B" evidence="11">
    <location>
        <begin position="1446"/>
        <end position="1489"/>
    </location>
</feature>
<proteinExistence type="predicted"/>
<feature type="domain" description="EGF-like" evidence="12">
    <location>
        <begin position="632"/>
        <end position="670"/>
    </location>
</feature>
<feature type="repeat" description="LDL-receptor class B" evidence="11">
    <location>
        <begin position="1358"/>
        <end position="1400"/>
    </location>
</feature>
<evidence type="ECO:0000256" key="11">
    <source>
        <dbReference type="PROSITE-ProRule" id="PRU00461"/>
    </source>
</evidence>
<evidence type="ECO:0000256" key="1">
    <source>
        <dbReference type="ARBA" id="ARBA00004167"/>
    </source>
</evidence>
<keyword evidence="6" id="KW-0472">Membrane</keyword>
<dbReference type="CDD" id="cd00112">
    <property type="entry name" value="LDLa"/>
    <property type="match status" value="5"/>
</dbReference>
<keyword evidence="2" id="KW-0245">EGF-like domain</keyword>
<evidence type="ECO:0000256" key="9">
    <source>
        <dbReference type="ARBA" id="ARBA00023180"/>
    </source>
</evidence>
<dbReference type="PROSITE" id="PS50068">
    <property type="entry name" value="LDLRA_2"/>
    <property type="match status" value="5"/>
</dbReference>
<feature type="disulfide bond" evidence="10">
    <location>
        <begin position="829"/>
        <end position="844"/>
    </location>
</feature>
<dbReference type="SMART" id="SM00192">
    <property type="entry name" value="LDLa"/>
    <property type="match status" value="5"/>
</dbReference>
<dbReference type="SMART" id="SM00135">
    <property type="entry name" value="LY"/>
    <property type="match status" value="17"/>
</dbReference>
<keyword evidence="8 13" id="KW-0675">Receptor</keyword>
<dbReference type="PROSITE" id="PS51120">
    <property type="entry name" value="LDLRB"/>
    <property type="match status" value="9"/>
</dbReference>
<dbReference type="InterPro" id="IPR000742">
    <property type="entry name" value="EGF"/>
</dbReference>
<sequence length="1495" mass="166627">MEIQKQAGSSEFTRVKAFPSLSHSVPPYEPATLLYASNSGLARLYLNGTAIPGKTRFNLRFAVNMDFNHRNNSVCWVNANSTWSSFQCASADNLNNTWLIPQPSQHGLGYVNDIAQDWVTGNWYILDQREMIFLCNATMQVCLTLLDGMMNEPRGIALDPVTGYMFFTNWGTRQPMLERALMDGSEKMSLVNTKIVYPFGVTVDFPNQHVYWVDGYLSHVERVDYNGENRRIILKLKTDESPYGISVFENFLYVTSWKDDSIKRISRFQGHNVTTFPTNLMEPMHIHVFHRQRQPEVIHPCGQRNGGCQHICIPLWQGRRPVASCRCQPGHILVPQGSGNCVAFQPQAFLIYAKGRPGMIKGLNLDREDNSEVMIPITSLTRPTTLDYDVRTQFIYYADIQRFVIERRNLNGTVREAVVTSAIFNIEGLAVDWMGRNIYWTDEDTTLFQGVSSIYVCSMENPEKRKMLLHGNLTNARAIVLNPRDGYMYWSVWHFTSRGRQASTASQSVIERAWMDGSHREPFVISELQWPNGLTIDFKEGYLYWCDGYHRVIGRVKLDGTGREVVLRGAVLSHPYGIAYHEGFIYWSEFQSGAIKRVKLGGDKDPEQLKQESPYIFDLKVFTNSSQQDGNDCTSGALQCADLCLATPEGPVCACAKARHPDPSNPKKCITIVDFTEPSLCNVREFQCKKNLRCIDKRYICDGDNDCMDGSDEDSSPGGICEHAQCKGDMFKCGNNQCIDPHWVCDGDKDCANGLDESEEQCLVPYCSADKFRCKISGHCIPHSWVCDIDRDCGPDDDSDEHSTCDYAECDAMDFKCDNKRCIKSLYVCDGDDDCRDESDEKFCHQICANTTSSGTAVSPLCANVCRNITDPALCADTVGCTPCSGFTTCLAVYQMCDKELNCPDGSDETNYGPNPCKVNNGGCSHLCLLSFNGTRQCNCPHIMSLGPNNMTCIHNEEVLLLSLGDEIRGVDLTKPTHDIIPRIPSPKVKNVLAMDFYASKKRIYWADAEVNKVMRVSLTGSLIETVIDTVLIAPSGLAIDWLSGNMFVTSLGATKQISVATLDGEFLIPIIKDNLTHPLSLAIDPFNGRIFWSDIGENEGVFMATMVGSNVTVVSSPTSNKLLSNASSLSYDSKDRRLYWVNLGTNTIQYKDLVTNRLFNLEHRPSDYVSRPEAFVVYQDFVYFANSSGTICKMDKTTGNRFEVVRSGLGKILSLKIYDASVQNGSNACTQNSLPCAHLCLPTQKTTKECHCAVGYKVDRKVHTRCIGDDGILIYSSDAGLNGLSVISPLTVGEALTSIPAVGSATRLDFDSNQDLIVWADSNRGTITTIGRDGTNRQVIVKDSKGVEGIAVDWVANNLYWTNPRDNVIEVCRLNGSEHFVILANDLEEPGAIVVVPSTGHLYWVDHGANGARIERATLDGGNRSILVNESLQYPVDLAVDISGNHLYWVDRRAKTLERINLDGTGRTVLLDEATLQQPVAVFAYSNNIYWADK</sequence>
<dbReference type="FunFam" id="2.120.10.30:FF:000132">
    <property type="entry name" value="Uncharacterized protein"/>
    <property type="match status" value="1"/>
</dbReference>
<evidence type="ECO:0000256" key="8">
    <source>
        <dbReference type="ARBA" id="ARBA00023170"/>
    </source>
</evidence>
<dbReference type="Gene3D" id="4.10.400.10">
    <property type="entry name" value="Low-density Lipoprotein Receptor"/>
    <property type="match status" value="4"/>
</dbReference>
<feature type="domain" description="EGF-like" evidence="12">
    <location>
        <begin position="916"/>
        <end position="954"/>
    </location>
</feature>
<dbReference type="FunFam" id="2.120.10.30:FF:000241">
    <property type="entry name" value="Low-density lipoprotein receptor-related protein 6"/>
    <property type="match status" value="2"/>
</dbReference>
<dbReference type="Gene3D" id="2.10.25.10">
    <property type="entry name" value="Laminin"/>
    <property type="match status" value="1"/>
</dbReference>
<gene>
    <name evidence="13" type="primary">LRP1B_0</name>
    <name evidence="13" type="ORF">E2C01_012965</name>
</gene>
<dbReference type="Gene3D" id="2.120.10.30">
    <property type="entry name" value="TolB, C-terminal domain"/>
    <property type="match status" value="4"/>
</dbReference>
<keyword evidence="14" id="KW-1185">Reference proteome</keyword>
<feature type="disulfide bond" evidence="10">
    <location>
        <begin position="733"/>
        <end position="751"/>
    </location>
</feature>
<feature type="domain" description="EGF-like" evidence="12">
    <location>
        <begin position="1229"/>
        <end position="1268"/>
    </location>
</feature>
<feature type="domain" description="EGF-like" evidence="12">
    <location>
        <begin position="300"/>
        <end position="342"/>
    </location>
</feature>
<dbReference type="SUPFAM" id="SSF57424">
    <property type="entry name" value="LDL receptor-like module"/>
    <property type="match status" value="4"/>
</dbReference>
<feature type="repeat" description="LDL-receptor class B" evidence="11">
    <location>
        <begin position="1002"/>
        <end position="1044"/>
    </location>
</feature>
<dbReference type="GO" id="GO:0006897">
    <property type="term" value="P:endocytosis"/>
    <property type="evidence" value="ECO:0007669"/>
    <property type="project" value="UniProtKB-KW"/>
</dbReference>
<feature type="repeat" description="LDL-receptor class B" evidence="11">
    <location>
        <begin position="541"/>
        <end position="584"/>
    </location>
</feature>
<comment type="caution">
    <text evidence="10">Lacks conserved residue(s) required for the propagation of feature annotation.</text>
</comment>
<evidence type="ECO:0000256" key="4">
    <source>
        <dbReference type="ARBA" id="ARBA00022729"/>
    </source>
</evidence>
<evidence type="ECO:0000256" key="7">
    <source>
        <dbReference type="ARBA" id="ARBA00023157"/>
    </source>
</evidence>
<feature type="disulfide bond" evidence="10">
    <location>
        <begin position="817"/>
        <end position="835"/>
    </location>
</feature>
<accession>A0A5B7DG33</accession>
<comment type="subcellular location">
    <subcellularLocation>
        <location evidence="1">Membrane</location>
        <topology evidence="1">Single-pass membrane protein</topology>
    </subcellularLocation>
</comment>
<dbReference type="PANTHER" id="PTHR46513">
    <property type="entry name" value="VITELLOGENIN RECEPTOR-LIKE PROTEIN-RELATED-RELATED"/>
    <property type="match status" value="1"/>
</dbReference>
<dbReference type="Pfam" id="PF00058">
    <property type="entry name" value="Ldl_recept_b"/>
    <property type="match status" value="3"/>
</dbReference>
<dbReference type="EMBL" id="VSRR010000827">
    <property type="protein sequence ID" value="MPC20035.1"/>
    <property type="molecule type" value="Genomic_DNA"/>
</dbReference>
<keyword evidence="7 10" id="KW-1015">Disulfide bond</keyword>
<feature type="repeat" description="LDL-receptor class B" evidence="11">
    <location>
        <begin position="208"/>
        <end position="251"/>
    </location>
</feature>
<feature type="repeat" description="LDL-receptor class B" evidence="11">
    <location>
        <begin position="393"/>
        <end position="435"/>
    </location>
</feature>
<dbReference type="InterPro" id="IPR002172">
    <property type="entry name" value="LDrepeatLR_classA_rpt"/>
</dbReference>
<evidence type="ECO:0000259" key="12">
    <source>
        <dbReference type="SMART" id="SM00181"/>
    </source>
</evidence>
<dbReference type="OrthoDB" id="21182at2759"/>
<dbReference type="SUPFAM" id="SSF63825">
    <property type="entry name" value="YWTD domain"/>
    <property type="match status" value="4"/>
</dbReference>
<dbReference type="GO" id="GO:0016020">
    <property type="term" value="C:membrane"/>
    <property type="evidence" value="ECO:0007669"/>
    <property type="project" value="UniProtKB-SubCell"/>
</dbReference>
<name>A0A5B7DG33_PORTR</name>
<dbReference type="Pfam" id="PF14670">
    <property type="entry name" value="FXa_inhibition"/>
    <property type="match status" value="1"/>
</dbReference>
<keyword evidence="9" id="KW-0325">Glycoprotein</keyword>
<evidence type="ECO:0000256" key="2">
    <source>
        <dbReference type="ARBA" id="ARBA00022536"/>
    </source>
</evidence>
<keyword evidence="5" id="KW-0677">Repeat</keyword>
<dbReference type="PRINTS" id="PR00261">
    <property type="entry name" value="LDLRECEPTOR"/>
</dbReference>
<feature type="disulfide bond" evidence="10">
    <location>
        <begin position="810"/>
        <end position="822"/>
    </location>
</feature>
<evidence type="ECO:0000256" key="3">
    <source>
        <dbReference type="ARBA" id="ARBA00022583"/>
    </source>
</evidence>
<reference evidence="13 14" key="1">
    <citation type="submission" date="2019-05" db="EMBL/GenBank/DDBJ databases">
        <title>Another draft genome of Portunus trituberculatus and its Hox gene families provides insights of decapod evolution.</title>
        <authorList>
            <person name="Jeong J.-H."/>
            <person name="Song I."/>
            <person name="Kim S."/>
            <person name="Choi T."/>
            <person name="Kim D."/>
            <person name="Ryu S."/>
            <person name="Kim W."/>
        </authorList>
    </citation>
    <scope>NUCLEOTIDE SEQUENCE [LARGE SCALE GENOMIC DNA]</scope>
    <source>
        <tissue evidence="13">Muscle</tissue>
    </source>
</reference>
<dbReference type="PANTHER" id="PTHR46513:SF13">
    <property type="entry name" value="EGF-LIKE DOMAIN-CONTAINING PROTEIN"/>
    <property type="match status" value="1"/>
</dbReference>
<evidence type="ECO:0000313" key="13">
    <source>
        <dbReference type="EMBL" id="MPC20035.1"/>
    </source>
</evidence>
<feature type="repeat" description="LDL-receptor class B" evidence="11">
    <location>
        <begin position="1316"/>
        <end position="1357"/>
    </location>
</feature>
<dbReference type="Pfam" id="PF00057">
    <property type="entry name" value="Ldl_recept_a"/>
    <property type="match status" value="4"/>
</dbReference>
<feature type="repeat" description="LDL-receptor class B" evidence="11">
    <location>
        <begin position="1401"/>
        <end position="1445"/>
    </location>
</feature>
<feature type="disulfide bond" evidence="10">
    <location>
        <begin position="726"/>
        <end position="738"/>
    </location>
</feature>
<dbReference type="InterPro" id="IPR023415">
    <property type="entry name" value="LDLR_class-A_CS"/>
</dbReference>
<dbReference type="Proteomes" id="UP000324222">
    <property type="component" value="Unassembled WGS sequence"/>
</dbReference>
<dbReference type="InterPro" id="IPR050778">
    <property type="entry name" value="Cueball_EGF_LRP_Nidogen"/>
</dbReference>
<feature type="domain" description="EGF-like" evidence="12">
    <location>
        <begin position="809"/>
        <end position="845"/>
    </location>
</feature>
<dbReference type="InterPro" id="IPR000033">
    <property type="entry name" value="LDLR_classB_rpt"/>
</dbReference>
<evidence type="ECO:0000256" key="10">
    <source>
        <dbReference type="PROSITE-ProRule" id="PRU00124"/>
    </source>
</evidence>
<protein>
    <submittedName>
        <fullName evidence="13">Low-density lipoprotein receptor-related protein 1B</fullName>
    </submittedName>
</protein>
<feature type="domain" description="EGF-like" evidence="12">
    <location>
        <begin position="725"/>
        <end position="763"/>
    </location>
</feature>
<evidence type="ECO:0000256" key="5">
    <source>
        <dbReference type="ARBA" id="ARBA00022737"/>
    </source>
</evidence>
<evidence type="ECO:0000256" key="6">
    <source>
        <dbReference type="ARBA" id="ARBA00023136"/>
    </source>
</evidence>
<evidence type="ECO:0000313" key="14">
    <source>
        <dbReference type="Proteomes" id="UP000324222"/>
    </source>
</evidence>
<dbReference type="PROSITE" id="PS01209">
    <property type="entry name" value="LDLRA_1"/>
    <property type="match status" value="1"/>
</dbReference>
<dbReference type="SMART" id="SM00181">
    <property type="entry name" value="EGF"/>
    <property type="match status" value="6"/>
</dbReference>
<dbReference type="InterPro" id="IPR036055">
    <property type="entry name" value="LDL_receptor-like_sf"/>
</dbReference>
<feature type="repeat" description="LDL-receptor class B" evidence="11">
    <location>
        <begin position="163"/>
        <end position="207"/>
    </location>
</feature>
<dbReference type="InterPro" id="IPR011042">
    <property type="entry name" value="6-blade_b-propeller_TolB-like"/>
</dbReference>
<keyword evidence="13" id="KW-0449">Lipoprotein</keyword>
<keyword evidence="4" id="KW-0732">Signal</keyword>
<keyword evidence="3" id="KW-0254">Endocytosis</keyword>
<organism evidence="13 14">
    <name type="scientific">Portunus trituberculatus</name>
    <name type="common">Swimming crab</name>
    <name type="synonym">Neptunus trituberculatus</name>
    <dbReference type="NCBI Taxonomy" id="210409"/>
    <lineage>
        <taxon>Eukaryota</taxon>
        <taxon>Metazoa</taxon>
        <taxon>Ecdysozoa</taxon>
        <taxon>Arthropoda</taxon>
        <taxon>Crustacea</taxon>
        <taxon>Multicrustacea</taxon>
        <taxon>Malacostraca</taxon>
        <taxon>Eumalacostraca</taxon>
        <taxon>Eucarida</taxon>
        <taxon>Decapoda</taxon>
        <taxon>Pleocyemata</taxon>
        <taxon>Brachyura</taxon>
        <taxon>Eubrachyura</taxon>
        <taxon>Portunoidea</taxon>
        <taxon>Portunidae</taxon>
        <taxon>Portuninae</taxon>
        <taxon>Portunus</taxon>
    </lineage>
</organism>
<comment type="caution">
    <text evidence="13">The sequence shown here is derived from an EMBL/GenBank/DDBJ whole genome shotgun (WGS) entry which is preliminary data.</text>
</comment>